<dbReference type="Pfam" id="PF07331">
    <property type="entry name" value="TctB"/>
    <property type="match status" value="1"/>
</dbReference>
<evidence type="ECO:0000256" key="1">
    <source>
        <dbReference type="SAM" id="Phobius"/>
    </source>
</evidence>
<name>A0A8J7QYR5_9HYPH</name>
<feature type="transmembrane region" description="Helical" evidence="1">
    <location>
        <begin position="38"/>
        <end position="57"/>
    </location>
</feature>
<keyword evidence="1" id="KW-1133">Transmembrane helix</keyword>
<feature type="transmembrane region" description="Helical" evidence="1">
    <location>
        <begin position="77"/>
        <end position="110"/>
    </location>
</feature>
<protein>
    <submittedName>
        <fullName evidence="3">Tripartite tricarboxylate transporter TctB family protein</fullName>
    </submittedName>
</protein>
<feature type="domain" description="DUF1468" evidence="2">
    <location>
        <begin position="14"/>
        <end position="143"/>
    </location>
</feature>
<organism evidence="3 4">
    <name type="scientific">Tianweitania sediminis</name>
    <dbReference type="NCBI Taxonomy" id="1502156"/>
    <lineage>
        <taxon>Bacteria</taxon>
        <taxon>Pseudomonadati</taxon>
        <taxon>Pseudomonadota</taxon>
        <taxon>Alphaproteobacteria</taxon>
        <taxon>Hyphomicrobiales</taxon>
        <taxon>Phyllobacteriaceae</taxon>
        <taxon>Tianweitania</taxon>
    </lineage>
</organism>
<comment type="caution">
    <text evidence="3">The sequence shown here is derived from an EMBL/GenBank/DDBJ whole genome shotgun (WGS) entry which is preliminary data.</text>
</comment>
<sequence>MIALRKRLVPLATLLAVAGAWAVAGSLDLWTIDGPGPGLLPKIALMVTAIVALILLIRPDPVPESETEEVERYPRSFVVYSLACAFIAVSVPWLGFVLPGLVCVCAILRFAEDRSWFVSLGYAVALLAVIVLLFGTLLNVQFPDGPLEDVLQSNGLL</sequence>
<keyword evidence="1" id="KW-0812">Transmembrane</keyword>
<reference evidence="3" key="1">
    <citation type="submission" date="2021-03" db="EMBL/GenBank/DDBJ databases">
        <title>Genome sequencing and assembly of Tianweitania sediminis.</title>
        <authorList>
            <person name="Chhetri G."/>
        </authorList>
    </citation>
    <scope>NUCLEOTIDE SEQUENCE</scope>
    <source>
        <strain evidence="3">Z8</strain>
    </source>
</reference>
<evidence type="ECO:0000313" key="3">
    <source>
        <dbReference type="EMBL" id="MBP0437717.1"/>
    </source>
</evidence>
<dbReference type="AlphaFoldDB" id="A0A8J7QYR5"/>
<proteinExistence type="predicted"/>
<keyword evidence="4" id="KW-1185">Reference proteome</keyword>
<evidence type="ECO:0000259" key="2">
    <source>
        <dbReference type="Pfam" id="PF07331"/>
    </source>
</evidence>
<gene>
    <name evidence="3" type="ORF">J5Y06_03485</name>
</gene>
<evidence type="ECO:0000313" key="4">
    <source>
        <dbReference type="Proteomes" id="UP000666240"/>
    </source>
</evidence>
<dbReference type="EMBL" id="JAGIYY010000001">
    <property type="protein sequence ID" value="MBP0437717.1"/>
    <property type="molecule type" value="Genomic_DNA"/>
</dbReference>
<dbReference type="RefSeq" id="WP_209333702.1">
    <property type="nucleotide sequence ID" value="NZ_JAGIYY010000001.1"/>
</dbReference>
<accession>A0A8J7QYR5</accession>
<feature type="transmembrane region" description="Helical" evidence="1">
    <location>
        <begin position="116"/>
        <end position="138"/>
    </location>
</feature>
<dbReference type="Proteomes" id="UP000666240">
    <property type="component" value="Unassembled WGS sequence"/>
</dbReference>
<dbReference type="InterPro" id="IPR009936">
    <property type="entry name" value="DUF1468"/>
</dbReference>
<keyword evidence="1" id="KW-0472">Membrane</keyword>